<name>A0A7D7N919_9NEIS</name>
<dbReference type="PIRSF" id="PIRSF019302">
    <property type="entry name" value="UCP019302"/>
    <property type="match status" value="1"/>
</dbReference>
<dbReference type="RefSeq" id="WP_182123103.1">
    <property type="nucleotide sequence ID" value="NZ_CP059567.1"/>
</dbReference>
<sequence length="105" mass="11532">MNFQDHLATFPDIAHLAGLDIEDAAGHTVHHIPAVEGKLGSLKLYYALCQRFNGRLDAEAAAQGLLWFAEHTADAQAHPGKHPNVDFLQTVAAEHQVFRLKPLSK</sequence>
<gene>
    <name evidence="1" type="ORF">H3L94_04730</name>
</gene>
<dbReference type="Pfam" id="PF10084">
    <property type="entry name" value="DUF2322"/>
    <property type="match status" value="1"/>
</dbReference>
<dbReference type="Proteomes" id="UP000514752">
    <property type="component" value="Chromosome"/>
</dbReference>
<proteinExistence type="predicted"/>
<protein>
    <submittedName>
        <fullName evidence="1">DUF2322 family protein</fullName>
    </submittedName>
</protein>
<evidence type="ECO:0000313" key="2">
    <source>
        <dbReference type="Proteomes" id="UP000514752"/>
    </source>
</evidence>
<reference evidence="1 2" key="1">
    <citation type="submission" date="2020-07" db="EMBL/GenBank/DDBJ databases">
        <title>Genomic diversity of species in the Neisseriaceae family.</title>
        <authorList>
            <person name="Vincent A.T."/>
            <person name="Bernet E."/>
            <person name="Veyrier F.J."/>
        </authorList>
    </citation>
    <scope>NUCLEOTIDE SEQUENCE [LARGE SCALE GENOMIC DNA]</scope>
    <source>
        <strain evidence="1 2">DSM 22244</strain>
    </source>
</reference>
<dbReference type="InterPro" id="IPR016755">
    <property type="entry name" value="UCP019302"/>
</dbReference>
<dbReference type="KEGG" id="nsg:H3L94_04730"/>
<organism evidence="1 2">
    <name type="scientific">Neisseria shayeganii</name>
    <dbReference type="NCBI Taxonomy" id="607712"/>
    <lineage>
        <taxon>Bacteria</taxon>
        <taxon>Pseudomonadati</taxon>
        <taxon>Pseudomonadota</taxon>
        <taxon>Betaproteobacteria</taxon>
        <taxon>Neisseriales</taxon>
        <taxon>Neisseriaceae</taxon>
        <taxon>Neisseria</taxon>
    </lineage>
</organism>
<accession>A0A7D7N919</accession>
<dbReference type="EMBL" id="CP059567">
    <property type="protein sequence ID" value="QMT41601.1"/>
    <property type="molecule type" value="Genomic_DNA"/>
</dbReference>
<evidence type="ECO:0000313" key="1">
    <source>
        <dbReference type="EMBL" id="QMT41601.1"/>
    </source>
</evidence>
<dbReference type="AlphaFoldDB" id="A0A7D7N919"/>